<comment type="caution">
    <text evidence="2">The sequence shown here is derived from an EMBL/GenBank/DDBJ whole genome shotgun (WGS) entry which is preliminary data.</text>
</comment>
<organism evidence="2 3">
    <name type="scientific">Kineosporia mesophila</name>
    <dbReference type="NCBI Taxonomy" id="566012"/>
    <lineage>
        <taxon>Bacteria</taxon>
        <taxon>Bacillati</taxon>
        <taxon>Actinomycetota</taxon>
        <taxon>Actinomycetes</taxon>
        <taxon>Kineosporiales</taxon>
        <taxon>Kineosporiaceae</taxon>
        <taxon>Kineosporia</taxon>
    </lineage>
</organism>
<evidence type="ECO:0000256" key="1">
    <source>
        <dbReference type="SAM" id="Phobius"/>
    </source>
</evidence>
<gene>
    <name evidence="2" type="ORF">GCM10022223_07950</name>
</gene>
<dbReference type="RefSeq" id="WP_231484317.1">
    <property type="nucleotide sequence ID" value="NZ_BAAAZO010000001.1"/>
</dbReference>
<keyword evidence="1" id="KW-1133">Transmembrane helix</keyword>
<keyword evidence="3" id="KW-1185">Reference proteome</keyword>
<accession>A0ABP6Z113</accession>
<evidence type="ECO:0000313" key="3">
    <source>
        <dbReference type="Proteomes" id="UP001501074"/>
    </source>
</evidence>
<dbReference type="Proteomes" id="UP001501074">
    <property type="component" value="Unassembled WGS sequence"/>
</dbReference>
<name>A0ABP6Z113_9ACTN</name>
<proteinExistence type="predicted"/>
<keyword evidence="1" id="KW-0472">Membrane</keyword>
<keyword evidence="1" id="KW-0812">Transmembrane</keyword>
<dbReference type="EMBL" id="BAAAZO010000001">
    <property type="protein sequence ID" value="GAA3595237.1"/>
    <property type="molecule type" value="Genomic_DNA"/>
</dbReference>
<evidence type="ECO:0000313" key="2">
    <source>
        <dbReference type="EMBL" id="GAA3595237.1"/>
    </source>
</evidence>
<sequence length="206" mass="22372">MQTLDLEPGSPGPPADPPSPPLRLVLYVCGVVGVLLFGSVVVGRTENTVRHLDSLPTPSFTRIQLDALPVSLRETCPVRTDHRNHLTVSFTLANTTSSSVLIDDVEGLQRGGLRQERRVTAGGSCELPAHRPVKATVAPKKTRLYTVRWKLPDTCPERSPLRIAVSYRRAGDEQERPGVVIVLDSLRGIGFVQCPHVVTEFPGGEG</sequence>
<feature type="transmembrane region" description="Helical" evidence="1">
    <location>
        <begin position="24"/>
        <end position="42"/>
    </location>
</feature>
<protein>
    <submittedName>
        <fullName evidence="2">Uncharacterized protein</fullName>
    </submittedName>
</protein>
<reference evidence="3" key="1">
    <citation type="journal article" date="2019" name="Int. J. Syst. Evol. Microbiol.">
        <title>The Global Catalogue of Microorganisms (GCM) 10K type strain sequencing project: providing services to taxonomists for standard genome sequencing and annotation.</title>
        <authorList>
            <consortium name="The Broad Institute Genomics Platform"/>
            <consortium name="The Broad Institute Genome Sequencing Center for Infectious Disease"/>
            <person name="Wu L."/>
            <person name="Ma J."/>
        </authorList>
    </citation>
    <scope>NUCLEOTIDE SEQUENCE [LARGE SCALE GENOMIC DNA]</scope>
    <source>
        <strain evidence="3">JCM 16902</strain>
    </source>
</reference>